<accession>K0RXD8</accession>
<dbReference type="EMBL" id="AGNL01041704">
    <property type="protein sequence ID" value="EJK51397.1"/>
    <property type="molecule type" value="Genomic_DNA"/>
</dbReference>
<protein>
    <recommendedName>
        <fullName evidence="1">Calcium/calmodulin-dependent protein kinase II association-domain domain-containing protein</fullName>
    </recommendedName>
</protein>
<gene>
    <name evidence="2" type="ORF">THAOC_29434</name>
</gene>
<dbReference type="Proteomes" id="UP000266841">
    <property type="component" value="Unassembled WGS sequence"/>
</dbReference>
<evidence type="ECO:0000259" key="1">
    <source>
        <dbReference type="Pfam" id="PF08332"/>
    </source>
</evidence>
<proteinExistence type="predicted"/>
<dbReference type="InterPro" id="IPR013543">
    <property type="entry name" value="Ca/CaM-dep_prot_kinase-assoc"/>
</dbReference>
<organism evidence="2 3">
    <name type="scientific">Thalassiosira oceanica</name>
    <name type="common">Marine diatom</name>
    <dbReference type="NCBI Taxonomy" id="159749"/>
    <lineage>
        <taxon>Eukaryota</taxon>
        <taxon>Sar</taxon>
        <taxon>Stramenopiles</taxon>
        <taxon>Ochrophyta</taxon>
        <taxon>Bacillariophyta</taxon>
        <taxon>Coscinodiscophyceae</taxon>
        <taxon>Thalassiosirophycidae</taxon>
        <taxon>Thalassiosirales</taxon>
        <taxon>Thalassiosiraceae</taxon>
        <taxon>Thalassiosira</taxon>
    </lineage>
</organism>
<reference evidence="2 3" key="1">
    <citation type="journal article" date="2012" name="Genome Biol.">
        <title>Genome and low-iron response of an oceanic diatom adapted to chronic iron limitation.</title>
        <authorList>
            <person name="Lommer M."/>
            <person name="Specht M."/>
            <person name="Roy A.S."/>
            <person name="Kraemer L."/>
            <person name="Andreson R."/>
            <person name="Gutowska M.A."/>
            <person name="Wolf J."/>
            <person name="Bergner S.V."/>
            <person name="Schilhabel M.B."/>
            <person name="Klostermeier U.C."/>
            <person name="Beiko R.G."/>
            <person name="Rosenstiel P."/>
            <person name="Hippler M."/>
            <person name="Laroche J."/>
        </authorList>
    </citation>
    <scope>NUCLEOTIDE SEQUENCE [LARGE SCALE GENOMIC DNA]</scope>
    <source>
        <strain evidence="2 3">CCMP1005</strain>
    </source>
</reference>
<dbReference type="NCBIfam" id="TIGR02246">
    <property type="entry name" value="SgcJ/EcaC family oxidoreductase"/>
    <property type="match status" value="1"/>
</dbReference>
<evidence type="ECO:0000313" key="2">
    <source>
        <dbReference type="EMBL" id="EJK51397.1"/>
    </source>
</evidence>
<feature type="domain" description="Calcium/calmodulin-dependent protein kinase II association-domain" evidence="1">
    <location>
        <begin position="7"/>
        <end position="125"/>
    </location>
</feature>
<comment type="caution">
    <text evidence="2">The sequence shown here is derived from an EMBL/GenBank/DDBJ whole genome shotgun (WGS) entry which is preliminary data.</text>
</comment>
<dbReference type="Pfam" id="PF08332">
    <property type="entry name" value="CaMKII_AD"/>
    <property type="match status" value="1"/>
</dbReference>
<dbReference type="Gene3D" id="3.10.450.50">
    <property type="match status" value="1"/>
</dbReference>
<dbReference type="InterPro" id="IPR011944">
    <property type="entry name" value="Steroid_delta5-4_isomerase"/>
</dbReference>
<dbReference type="SUPFAM" id="SSF54427">
    <property type="entry name" value="NTF2-like"/>
    <property type="match status" value="1"/>
</dbReference>
<dbReference type="AlphaFoldDB" id="K0RXD8"/>
<dbReference type="eggNOG" id="ENOG502S0Y2">
    <property type="taxonomic scope" value="Eukaryota"/>
</dbReference>
<dbReference type="OrthoDB" id="39589at2759"/>
<dbReference type="OMA" id="WKILNHH"/>
<dbReference type="GO" id="GO:0005516">
    <property type="term" value="F:calmodulin binding"/>
    <property type="evidence" value="ECO:0007669"/>
    <property type="project" value="InterPro"/>
</dbReference>
<dbReference type="InterPro" id="IPR032710">
    <property type="entry name" value="NTF2-like_dom_sf"/>
</dbReference>
<sequence length="166" mass="18795">MPEGITEDEVRGLFSLWNNALATLDPKKVADRYSKTGVLLPTVSDTPRTDYASIEDYFTNFLKLKPQGEILESHVTIGKNWCEDVGIYEFSMGATGKKVKGRYTFVYVYEDGEWKINHHHSSIMPEGIVTAEPITKDEVRDLFQLWNGGEKCRSGKFAVGVRRLSN</sequence>
<keyword evidence="3" id="KW-1185">Reference proteome</keyword>
<name>K0RXD8_THAOC</name>
<dbReference type="GO" id="GO:0004683">
    <property type="term" value="F:calcium/calmodulin-dependent protein kinase activity"/>
    <property type="evidence" value="ECO:0007669"/>
    <property type="project" value="InterPro"/>
</dbReference>
<evidence type="ECO:0000313" key="3">
    <source>
        <dbReference type="Proteomes" id="UP000266841"/>
    </source>
</evidence>